<dbReference type="InterPro" id="IPR013785">
    <property type="entry name" value="Aldolase_TIM"/>
</dbReference>
<evidence type="ECO:0000259" key="5">
    <source>
        <dbReference type="PROSITE" id="PS51918"/>
    </source>
</evidence>
<name>G5J9I7_CROWT</name>
<keyword evidence="2" id="KW-0479">Metal-binding</keyword>
<evidence type="ECO:0000256" key="4">
    <source>
        <dbReference type="ARBA" id="ARBA00023014"/>
    </source>
</evidence>
<dbReference type="GO" id="GO:0016491">
    <property type="term" value="F:oxidoreductase activity"/>
    <property type="evidence" value="ECO:0007669"/>
    <property type="project" value="InterPro"/>
</dbReference>
<dbReference type="InterPro" id="IPR007197">
    <property type="entry name" value="rSAM"/>
</dbReference>
<dbReference type="Proteomes" id="UP000003477">
    <property type="component" value="Unassembled WGS sequence"/>
</dbReference>
<dbReference type="Gene3D" id="3.20.20.70">
    <property type="entry name" value="Aldolase class I"/>
    <property type="match status" value="1"/>
</dbReference>
<reference evidence="6 7" key="1">
    <citation type="journal article" date="2011" name="Front. Microbiol.">
        <title>Two Strains of Crocosphaera watsonii with Highly Conserved Genomes are Distinguished by Strain-Specific Features.</title>
        <authorList>
            <person name="Bench S.R."/>
            <person name="Ilikchyan I.N."/>
            <person name="Tripp H.J."/>
            <person name="Zehr J.P."/>
        </authorList>
    </citation>
    <scope>NUCLEOTIDE SEQUENCE [LARGE SCALE GENOMIC DNA]</scope>
    <source>
        <strain evidence="6 7">WH 0003</strain>
    </source>
</reference>
<dbReference type="PATRIC" id="fig|423471.3.peg.3849"/>
<dbReference type="InterPro" id="IPR058240">
    <property type="entry name" value="rSAM_sf"/>
</dbReference>
<dbReference type="GO" id="GO:0051536">
    <property type="term" value="F:iron-sulfur cluster binding"/>
    <property type="evidence" value="ECO:0007669"/>
    <property type="project" value="UniProtKB-KW"/>
</dbReference>
<dbReference type="GO" id="GO:0046872">
    <property type="term" value="F:metal ion binding"/>
    <property type="evidence" value="ECO:0007669"/>
    <property type="project" value="UniProtKB-KW"/>
</dbReference>
<dbReference type="SFLD" id="SFLDG01067">
    <property type="entry name" value="SPASM/twitch_domain_containing"/>
    <property type="match status" value="1"/>
</dbReference>
<dbReference type="SFLD" id="SFLDS00029">
    <property type="entry name" value="Radical_SAM"/>
    <property type="match status" value="1"/>
</dbReference>
<organism evidence="6 7">
    <name type="scientific">Crocosphaera watsonii WH 0003</name>
    <dbReference type="NCBI Taxonomy" id="423471"/>
    <lineage>
        <taxon>Bacteria</taxon>
        <taxon>Bacillati</taxon>
        <taxon>Cyanobacteriota</taxon>
        <taxon>Cyanophyceae</taxon>
        <taxon>Oscillatoriophycideae</taxon>
        <taxon>Chroococcales</taxon>
        <taxon>Aphanothecaceae</taxon>
        <taxon>Crocosphaera</taxon>
    </lineage>
</organism>
<evidence type="ECO:0000256" key="3">
    <source>
        <dbReference type="ARBA" id="ARBA00023004"/>
    </source>
</evidence>
<dbReference type="Pfam" id="PF04055">
    <property type="entry name" value="Radical_SAM"/>
    <property type="match status" value="1"/>
</dbReference>
<sequence>MTISLPINVYKNESIDISSFGPISLVVIQPTPFCNLDCDYCYLPNRNLKKRLSLDLIEPIFKTIFTSPFVGDFLDICWHAGEPLAVPISYYQEMFKRIEIADKKYNHKQVPIYHSIQTNGILINQAWCDFF</sequence>
<dbReference type="PANTHER" id="PTHR43273">
    <property type="entry name" value="ANAEROBIC SULFATASE-MATURATING ENZYME HOMOLOG ASLB-RELATED"/>
    <property type="match status" value="1"/>
</dbReference>
<proteinExistence type="predicted"/>
<dbReference type="EMBL" id="AESD01000624">
    <property type="protein sequence ID" value="EHJ11147.1"/>
    <property type="molecule type" value="Genomic_DNA"/>
</dbReference>
<dbReference type="PROSITE" id="PS51918">
    <property type="entry name" value="RADICAL_SAM"/>
    <property type="match status" value="1"/>
</dbReference>
<evidence type="ECO:0000313" key="7">
    <source>
        <dbReference type="Proteomes" id="UP000003477"/>
    </source>
</evidence>
<comment type="caution">
    <text evidence="6">The sequence shown here is derived from an EMBL/GenBank/DDBJ whole genome shotgun (WGS) entry which is preliminary data.</text>
</comment>
<feature type="domain" description="Radical SAM core" evidence="5">
    <location>
        <begin position="18"/>
        <end position="131"/>
    </location>
</feature>
<keyword evidence="4" id="KW-0411">Iron-sulfur</keyword>
<accession>G5J9I7</accession>
<protein>
    <submittedName>
        <fullName evidence="6">Putative arylsulfatase regulatory protein</fullName>
    </submittedName>
</protein>
<evidence type="ECO:0000313" key="6">
    <source>
        <dbReference type="EMBL" id="EHJ11147.1"/>
    </source>
</evidence>
<dbReference type="InterPro" id="IPR023867">
    <property type="entry name" value="Sulphatase_maturase_rSAM"/>
</dbReference>
<keyword evidence="3" id="KW-0408">Iron</keyword>
<dbReference type="AlphaFoldDB" id="G5J9I7"/>
<gene>
    <name evidence="6" type="ORF">CWATWH0003_4104</name>
</gene>
<keyword evidence="1" id="KW-0949">S-adenosyl-L-methionine</keyword>
<dbReference type="SUPFAM" id="SSF102114">
    <property type="entry name" value="Radical SAM enzymes"/>
    <property type="match status" value="1"/>
</dbReference>
<dbReference type="PANTHER" id="PTHR43273:SF8">
    <property type="entry name" value="RADICAL SAM DOMAIN PROTEIN"/>
    <property type="match status" value="1"/>
</dbReference>
<evidence type="ECO:0000256" key="1">
    <source>
        <dbReference type="ARBA" id="ARBA00022691"/>
    </source>
</evidence>
<dbReference type="CDD" id="cd01335">
    <property type="entry name" value="Radical_SAM"/>
    <property type="match status" value="1"/>
</dbReference>
<evidence type="ECO:0000256" key="2">
    <source>
        <dbReference type="ARBA" id="ARBA00022723"/>
    </source>
</evidence>